<dbReference type="EMBL" id="CP182909">
    <property type="protein sequence ID" value="XPM63578.1"/>
    <property type="molecule type" value="Genomic_DNA"/>
</dbReference>
<keyword evidence="2" id="KW-1185">Reference proteome</keyword>
<dbReference type="Proteomes" id="UP000095472">
    <property type="component" value="Chromosome"/>
</dbReference>
<sequence>MIEGPQLLIHLWNIFNHGENPIVWQANPARIDTGYLTYTAVNCDAIAFRFMGYVVGISAADVQSLSLNLQTEAQGKSNFRMLETNQWVSLCKILGGDRTSSPLHDGLRSKDY</sequence>
<evidence type="ECO:0000313" key="2">
    <source>
        <dbReference type="Proteomes" id="UP000095472"/>
    </source>
</evidence>
<accession>A0ACD5GRS8</accession>
<reference evidence="1 2" key="1">
    <citation type="journal article" date="2016" name="Genome Announc.">
        <title>Draft Genome Sequence of the Thermotolerant Cyanobacterium Desertifilum sp. IPPAS B-1220.</title>
        <authorList>
            <person name="Mironov K.S."/>
            <person name="Sinetova M.A."/>
            <person name="Bolatkhan K."/>
            <person name="Zayadan B.K."/>
            <person name="Ustinova V.V."/>
            <person name="Kupriyanova E.V."/>
            <person name="Skrypnik A.N."/>
            <person name="Gogoleva N.E."/>
            <person name="Gogolev Y.V."/>
            <person name="Los D.A."/>
        </authorList>
    </citation>
    <scope>NUCLEOTIDE SEQUENCE [LARGE SCALE GENOMIC DNA]</scope>
    <source>
        <strain evidence="1 2">IPPAS B-1220</strain>
    </source>
</reference>
<name>A0ACD5GRS8_9CYAN</name>
<evidence type="ECO:0000313" key="1">
    <source>
        <dbReference type="EMBL" id="XPM63578.1"/>
    </source>
</evidence>
<organism evidence="1 2">
    <name type="scientific">Desertifilum tharense IPPAS B-1220</name>
    <dbReference type="NCBI Taxonomy" id="1781255"/>
    <lineage>
        <taxon>Bacteria</taxon>
        <taxon>Bacillati</taxon>
        <taxon>Cyanobacteriota</taxon>
        <taxon>Cyanophyceae</taxon>
        <taxon>Desertifilales</taxon>
        <taxon>Desertifilaceae</taxon>
        <taxon>Desertifilum</taxon>
    </lineage>
</organism>
<protein>
    <submittedName>
        <fullName evidence="1">Uncharacterized protein</fullName>
    </submittedName>
</protein>
<proteinExistence type="predicted"/>
<gene>
    <name evidence="1" type="ORF">BH720_030580</name>
</gene>